<name>A0A7S9SU91_9VIRU</name>
<dbReference type="InterPro" id="IPR037124">
    <property type="entry name" value="Chaperonin_GroES_sf"/>
</dbReference>
<dbReference type="EMBL" id="MW030560">
    <property type="protein sequence ID" value="QPI16443.1"/>
    <property type="molecule type" value="Genomic_DNA"/>
</dbReference>
<reference evidence="1" key="1">
    <citation type="submission" date="2020-08" db="EMBL/GenBank/DDBJ databases">
        <title>Bridging the membrane lipid divide: bacteria of the FCB group superphylum have the potential to synthesize archaeal ether lipids.</title>
        <authorList>
            <person name="Villanueva L."/>
            <person name="von Meijenfeldt F.A.B."/>
            <person name="Westbye A.B."/>
            <person name="Yadav S."/>
            <person name="Hopmans E.C."/>
            <person name="Dutilh B.E."/>
            <person name="Sinninghe Damste J.S."/>
        </authorList>
    </citation>
    <scope>NUCLEOTIDE SEQUENCE</scope>
    <source>
        <strain evidence="1">NIOZ-UU157</strain>
    </source>
</reference>
<dbReference type="GO" id="GO:0006457">
    <property type="term" value="P:protein folding"/>
    <property type="evidence" value="ECO:0007669"/>
    <property type="project" value="InterPro"/>
</dbReference>
<evidence type="ECO:0000313" key="1">
    <source>
        <dbReference type="EMBL" id="QPI16443.1"/>
    </source>
</evidence>
<sequence>MSTKLYKKLLGNRVYVNVPKKDEKSKIIVDSATKEDLQREMLKKMSKLTIQDVGDLVSSVKAGDVVLVDPSKLKEAMLIPLTEDKDVLLVSPFDIIHVW</sequence>
<gene>
    <name evidence="1" type="ORF">NIOZUU157_00336</name>
</gene>
<proteinExistence type="predicted"/>
<accession>A0A7S9SU91</accession>
<organism evidence="1">
    <name type="scientific">Virus NIOZ-UU157</name>
    <dbReference type="NCBI Taxonomy" id="2763269"/>
    <lineage>
        <taxon>Viruses</taxon>
    </lineage>
</organism>
<protein>
    <submittedName>
        <fullName evidence="1">Uncharacterized protein</fullName>
    </submittedName>
</protein>
<dbReference type="Gene3D" id="2.30.33.40">
    <property type="entry name" value="GroES chaperonin"/>
    <property type="match status" value="1"/>
</dbReference>